<dbReference type="InterPro" id="IPR001763">
    <property type="entry name" value="Rhodanese-like_dom"/>
</dbReference>
<sequence>MNFLIENWYLFLVAIVSGAMLFVPALRKSGSTTVTPAQAVQKMNTEKATVVDVRAADDFSAGHIKGAKHVSLEQLEQQLAAAAKNKANPVIFVCATGTRAVKAVAVAKKLGYEQVQTIAGGMKAWREAGLPIVTGAKA</sequence>
<dbReference type="PANTHER" id="PTHR43031">
    <property type="entry name" value="FAD-DEPENDENT OXIDOREDUCTASE"/>
    <property type="match status" value="1"/>
</dbReference>
<dbReference type="OrthoDB" id="1445766at2"/>
<evidence type="ECO:0000256" key="1">
    <source>
        <dbReference type="SAM" id="Phobius"/>
    </source>
</evidence>
<dbReference type="EMBL" id="SSWX01000005">
    <property type="protein sequence ID" value="THJ34927.1"/>
    <property type="molecule type" value="Genomic_DNA"/>
</dbReference>
<name>A0A4S5BQ96_9BURK</name>
<proteinExistence type="predicted"/>
<evidence type="ECO:0000313" key="4">
    <source>
        <dbReference type="Proteomes" id="UP000306236"/>
    </source>
</evidence>
<keyword evidence="1" id="KW-1133">Transmembrane helix</keyword>
<comment type="caution">
    <text evidence="3">The sequence shown here is derived from an EMBL/GenBank/DDBJ whole genome shotgun (WGS) entry which is preliminary data.</text>
</comment>
<dbReference type="SUPFAM" id="SSF52821">
    <property type="entry name" value="Rhodanese/Cell cycle control phosphatase"/>
    <property type="match status" value="1"/>
</dbReference>
<dbReference type="Proteomes" id="UP000306236">
    <property type="component" value="Unassembled WGS sequence"/>
</dbReference>
<keyword evidence="1" id="KW-0812">Transmembrane</keyword>
<organism evidence="3 4">
    <name type="scientific">Lampropedia aestuarii</name>
    <dbReference type="NCBI Taxonomy" id="2562762"/>
    <lineage>
        <taxon>Bacteria</taxon>
        <taxon>Pseudomonadati</taxon>
        <taxon>Pseudomonadota</taxon>
        <taxon>Betaproteobacteria</taxon>
        <taxon>Burkholderiales</taxon>
        <taxon>Comamonadaceae</taxon>
        <taxon>Lampropedia</taxon>
    </lineage>
</organism>
<dbReference type="Gene3D" id="3.40.250.10">
    <property type="entry name" value="Rhodanese-like domain"/>
    <property type="match status" value="1"/>
</dbReference>
<dbReference type="SMART" id="SM00450">
    <property type="entry name" value="RHOD"/>
    <property type="match status" value="1"/>
</dbReference>
<dbReference type="InterPro" id="IPR050229">
    <property type="entry name" value="GlpE_sulfurtransferase"/>
</dbReference>
<dbReference type="RefSeq" id="WP_136405640.1">
    <property type="nucleotide sequence ID" value="NZ_JARXRQ010000003.1"/>
</dbReference>
<keyword evidence="1" id="KW-0472">Membrane</keyword>
<dbReference type="PANTHER" id="PTHR43031:SF18">
    <property type="entry name" value="RHODANESE-RELATED SULFURTRANSFERASES"/>
    <property type="match status" value="1"/>
</dbReference>
<gene>
    <name evidence="3" type="ORF">E8K88_05440</name>
</gene>
<dbReference type="PROSITE" id="PS50206">
    <property type="entry name" value="RHODANESE_3"/>
    <property type="match status" value="1"/>
</dbReference>
<reference evidence="3 4" key="1">
    <citation type="submission" date="2019-04" db="EMBL/GenBank/DDBJ databases">
        <title>Lampropedia sp YIM MLB12 draf genome.</title>
        <authorList>
            <person name="Wang Y.-X."/>
        </authorList>
    </citation>
    <scope>NUCLEOTIDE SEQUENCE [LARGE SCALE GENOMIC DNA]</scope>
    <source>
        <strain evidence="3 4">YIM MLB12</strain>
    </source>
</reference>
<evidence type="ECO:0000259" key="2">
    <source>
        <dbReference type="PROSITE" id="PS50206"/>
    </source>
</evidence>
<feature type="domain" description="Rhodanese" evidence="2">
    <location>
        <begin position="44"/>
        <end position="134"/>
    </location>
</feature>
<dbReference type="InterPro" id="IPR036873">
    <property type="entry name" value="Rhodanese-like_dom_sf"/>
</dbReference>
<accession>A0A4S5BQ96</accession>
<dbReference type="AlphaFoldDB" id="A0A4S5BQ96"/>
<dbReference type="Pfam" id="PF00581">
    <property type="entry name" value="Rhodanese"/>
    <property type="match status" value="1"/>
</dbReference>
<keyword evidence="4" id="KW-1185">Reference proteome</keyword>
<dbReference type="CDD" id="cd00158">
    <property type="entry name" value="RHOD"/>
    <property type="match status" value="1"/>
</dbReference>
<protein>
    <submittedName>
        <fullName evidence="3">Rhodanese-like domain-containing protein</fullName>
    </submittedName>
</protein>
<evidence type="ECO:0000313" key="3">
    <source>
        <dbReference type="EMBL" id="THJ34927.1"/>
    </source>
</evidence>
<feature type="transmembrane region" description="Helical" evidence="1">
    <location>
        <begin position="7"/>
        <end position="26"/>
    </location>
</feature>